<reference evidence="2" key="1">
    <citation type="submission" date="2024-05" db="EMBL/GenBank/DDBJ databases">
        <authorList>
            <person name="Cai S.Y."/>
            <person name="Jin L.M."/>
            <person name="Li H.R."/>
        </authorList>
    </citation>
    <scope>NUCLEOTIDE SEQUENCE</scope>
    <source>
        <strain evidence="2">A5-74</strain>
    </source>
</reference>
<evidence type="ECO:0008006" key="3">
    <source>
        <dbReference type="Google" id="ProtNLM"/>
    </source>
</evidence>
<sequence length="268" mass="27929">MSITERRLTGTLVALLIVCLIAAAATAVLLGRQAAVAARASEPVTPAVTVPPTDRPALSTARPRPTASRIGQSDPTPAVSGSDQPDPAPAASGTDEPDATSVTTASPSEPTSTSPSSSAPVPSTAPTTAEPTGTALDPPVELSAQAAKHPDATAIQELVSLNFRSINTLDYQLWADTVTPEQSAAFGPQEWLDAYRTSKDRGIEIVAIEPDTRWITITFNSSQAIDKAPADEPSTCLNWKIVRPVVDVNGKLRLAKSVEGLSSYHGCE</sequence>
<protein>
    <recommendedName>
        <fullName evidence="3">Serine/threonine protein kinase</fullName>
    </recommendedName>
</protein>
<dbReference type="RefSeq" id="WP_353651105.1">
    <property type="nucleotide sequence ID" value="NZ_CP159218.1"/>
</dbReference>
<feature type="compositionally biased region" description="Low complexity" evidence="1">
    <location>
        <begin position="43"/>
        <end position="52"/>
    </location>
</feature>
<gene>
    <name evidence="2" type="ORF">ABLG96_09585</name>
</gene>
<organism evidence="2">
    <name type="scientific">Nakamurella sp. A5-74</name>
    <dbReference type="NCBI Taxonomy" id="3158264"/>
    <lineage>
        <taxon>Bacteria</taxon>
        <taxon>Bacillati</taxon>
        <taxon>Actinomycetota</taxon>
        <taxon>Actinomycetes</taxon>
        <taxon>Nakamurellales</taxon>
        <taxon>Nakamurellaceae</taxon>
        <taxon>Nakamurella</taxon>
    </lineage>
</organism>
<accession>A0AAU8DVK6</accession>
<proteinExistence type="predicted"/>
<feature type="compositionally biased region" description="Low complexity" evidence="1">
    <location>
        <begin position="99"/>
        <end position="132"/>
    </location>
</feature>
<name>A0AAU8DVK6_9ACTN</name>
<dbReference type="EMBL" id="CP159218">
    <property type="protein sequence ID" value="XCG65500.1"/>
    <property type="molecule type" value="Genomic_DNA"/>
</dbReference>
<dbReference type="AlphaFoldDB" id="A0AAU8DVK6"/>
<evidence type="ECO:0000256" key="1">
    <source>
        <dbReference type="SAM" id="MobiDB-lite"/>
    </source>
</evidence>
<evidence type="ECO:0000313" key="2">
    <source>
        <dbReference type="EMBL" id="XCG65500.1"/>
    </source>
</evidence>
<feature type="region of interest" description="Disordered" evidence="1">
    <location>
        <begin position="39"/>
        <end position="137"/>
    </location>
</feature>
<feature type="compositionally biased region" description="Polar residues" evidence="1">
    <location>
        <begin position="69"/>
        <end position="83"/>
    </location>
</feature>